<dbReference type="Gene3D" id="3.40.50.300">
    <property type="entry name" value="P-loop containing nucleotide triphosphate hydrolases"/>
    <property type="match status" value="1"/>
</dbReference>
<accession>A0A7I8JIS3</accession>
<gene>
    <name evidence="6" type="ORF">SI7747_13016471</name>
</gene>
<name>A0A7I8JIS3_SPIIN</name>
<dbReference type="InterPro" id="IPR027417">
    <property type="entry name" value="P-loop_NTPase"/>
</dbReference>
<reference evidence="6 7" key="1">
    <citation type="submission" date="2019-12" db="EMBL/GenBank/DDBJ databases">
        <authorList>
            <person name="Scholz U."/>
            <person name="Mascher M."/>
            <person name="Fiebig A."/>
        </authorList>
    </citation>
    <scope>NUCLEOTIDE SEQUENCE</scope>
</reference>
<dbReference type="EMBL" id="CACRZD030000013">
    <property type="protein sequence ID" value="CAA6670068.1"/>
    <property type="molecule type" value="Genomic_DNA"/>
</dbReference>
<protein>
    <submittedName>
        <fullName evidence="6">Uncharacterized protein</fullName>
    </submittedName>
</protein>
<keyword evidence="3" id="KW-0547">Nucleotide-binding</keyword>
<evidence type="ECO:0000256" key="2">
    <source>
        <dbReference type="ARBA" id="ARBA00010142"/>
    </source>
</evidence>
<dbReference type="GO" id="GO:0005525">
    <property type="term" value="F:GTP binding"/>
    <property type="evidence" value="ECO:0007669"/>
    <property type="project" value="UniProtKB-KW"/>
</dbReference>
<dbReference type="Proteomes" id="UP001189122">
    <property type="component" value="Unassembled WGS sequence"/>
</dbReference>
<dbReference type="InterPro" id="IPR001806">
    <property type="entry name" value="Small_GTPase"/>
</dbReference>
<keyword evidence="7" id="KW-1185">Reference proteome</keyword>
<dbReference type="SUPFAM" id="SSF52540">
    <property type="entry name" value="P-loop containing nucleoside triphosphate hydrolases"/>
    <property type="match status" value="1"/>
</dbReference>
<dbReference type="SMART" id="SM00174">
    <property type="entry name" value="RHO"/>
    <property type="match status" value="1"/>
</dbReference>
<evidence type="ECO:0000256" key="4">
    <source>
        <dbReference type="ARBA" id="ARBA00023134"/>
    </source>
</evidence>
<dbReference type="EMBL" id="LR743600">
    <property type="protein sequence ID" value="CAA2630825.1"/>
    <property type="molecule type" value="Genomic_DNA"/>
</dbReference>
<evidence type="ECO:0000313" key="6">
    <source>
        <dbReference type="EMBL" id="CAA2630825.1"/>
    </source>
</evidence>
<evidence type="ECO:0000256" key="1">
    <source>
        <dbReference type="ARBA" id="ARBA00004170"/>
    </source>
</evidence>
<dbReference type="InterPro" id="IPR003578">
    <property type="entry name" value="Small_GTPase_Rho"/>
</dbReference>
<proteinExistence type="inferred from homology"/>
<dbReference type="AlphaFoldDB" id="A0A7I8JIS3"/>
<keyword evidence="4" id="KW-0342">GTP-binding</keyword>
<evidence type="ECO:0000313" key="7">
    <source>
        <dbReference type="Proteomes" id="UP001189122"/>
    </source>
</evidence>
<dbReference type="PANTHER" id="PTHR24072">
    <property type="entry name" value="RHO FAMILY GTPASE"/>
    <property type="match status" value="1"/>
</dbReference>
<comment type="similarity">
    <text evidence="2">Belongs to the small GTPase superfamily. Rho family.</text>
</comment>
<evidence type="ECO:0000256" key="5">
    <source>
        <dbReference type="ARBA" id="ARBA00023288"/>
    </source>
</evidence>
<keyword evidence="5" id="KW-0449">Lipoprotein</keyword>
<dbReference type="GO" id="GO:0016020">
    <property type="term" value="C:membrane"/>
    <property type="evidence" value="ECO:0007669"/>
    <property type="project" value="UniProtKB-SubCell"/>
</dbReference>
<comment type="subcellular location">
    <subcellularLocation>
        <location evidence="1">Membrane</location>
        <topology evidence="1">Peripheral membrane protein</topology>
    </subcellularLocation>
</comment>
<evidence type="ECO:0000256" key="3">
    <source>
        <dbReference type="ARBA" id="ARBA00022741"/>
    </source>
</evidence>
<dbReference type="GO" id="GO:0003924">
    <property type="term" value="F:GTPase activity"/>
    <property type="evidence" value="ECO:0007669"/>
    <property type="project" value="InterPro"/>
</dbReference>
<dbReference type="GO" id="GO:0007264">
    <property type="term" value="P:small GTPase-mediated signal transduction"/>
    <property type="evidence" value="ECO:0007669"/>
    <property type="project" value="InterPro"/>
</dbReference>
<organism evidence="6">
    <name type="scientific">Spirodela intermedia</name>
    <name type="common">Intermediate duckweed</name>
    <dbReference type="NCBI Taxonomy" id="51605"/>
    <lineage>
        <taxon>Eukaryota</taxon>
        <taxon>Viridiplantae</taxon>
        <taxon>Streptophyta</taxon>
        <taxon>Embryophyta</taxon>
        <taxon>Tracheophyta</taxon>
        <taxon>Spermatophyta</taxon>
        <taxon>Magnoliopsida</taxon>
        <taxon>Liliopsida</taxon>
        <taxon>Araceae</taxon>
        <taxon>Lemnoideae</taxon>
        <taxon>Spirodela</taxon>
    </lineage>
</organism>
<sequence length="230" mass="26718">MGTNAAKFIKCVTVGDARGKTCMLICYNRNKFPTVRLRPHVFDNFSANVVAEALELQGADVFVLAFSLVSRASYENVTKKRSYSRWIPELQHFARGVPVVCWHKMVNLREDRHYLSDHPGWFLLRQLRYEICMGEELRKQIGAAYYIECSSKTQQVVVNPPSKRKREEKGATWMLIIVSDYAQCFGFLLFYCIRYIFIYNSIFFFWSCGLHCFLFVDSCINAKLHLSSSL</sequence>